<dbReference type="PROSITE" id="PS50076">
    <property type="entry name" value="DNAJ_2"/>
    <property type="match status" value="1"/>
</dbReference>
<dbReference type="InterPro" id="IPR036410">
    <property type="entry name" value="HSP_DnaJ_Cys-rich_dom_sf"/>
</dbReference>
<keyword evidence="10 13" id="KW-0143">Chaperone</keyword>
<dbReference type="GO" id="GO:0042026">
    <property type="term" value="P:protein refolding"/>
    <property type="evidence" value="ECO:0007669"/>
    <property type="project" value="TreeGrafter"/>
</dbReference>
<proteinExistence type="inferred from homology"/>
<dbReference type="PANTHER" id="PTHR43096:SF48">
    <property type="entry name" value="CHAPERONE PROTEIN DNAJ"/>
    <property type="match status" value="1"/>
</dbReference>
<dbReference type="FunFam" id="1.10.287.110:FF:000031">
    <property type="entry name" value="Molecular chaperone DnaJ"/>
    <property type="match status" value="1"/>
</dbReference>
<feature type="repeat" description="CXXCXGXG motif" evidence="13">
    <location>
        <begin position="212"/>
        <end position="219"/>
    </location>
</feature>
<evidence type="ECO:0000256" key="9">
    <source>
        <dbReference type="ARBA" id="ARBA00023016"/>
    </source>
</evidence>
<feature type="domain" description="J" evidence="16">
    <location>
        <begin position="5"/>
        <end position="75"/>
    </location>
</feature>
<feature type="zinc finger region" description="CR-type" evidence="14">
    <location>
        <begin position="142"/>
        <end position="224"/>
    </location>
</feature>
<dbReference type="PRINTS" id="PR00625">
    <property type="entry name" value="JDOMAIN"/>
</dbReference>
<dbReference type="Gene3D" id="2.60.260.20">
    <property type="entry name" value="Urease metallochaperone UreE, N-terminal domain"/>
    <property type="match status" value="2"/>
</dbReference>
<accession>A0AA46I5J8</accession>
<keyword evidence="6 13" id="KW-0677">Repeat</keyword>
<keyword evidence="8 13" id="KW-0862">Zinc</keyword>
<evidence type="ECO:0000313" key="18">
    <source>
        <dbReference type="EMBL" id="TDT70507.1"/>
    </source>
</evidence>
<dbReference type="GO" id="GO:0005524">
    <property type="term" value="F:ATP binding"/>
    <property type="evidence" value="ECO:0007669"/>
    <property type="project" value="InterPro"/>
</dbReference>
<keyword evidence="9 13" id="KW-0346">Stress response</keyword>
<dbReference type="GO" id="GO:0005737">
    <property type="term" value="C:cytoplasm"/>
    <property type="evidence" value="ECO:0007669"/>
    <property type="project" value="UniProtKB-SubCell"/>
</dbReference>
<dbReference type="Proteomes" id="UP000294678">
    <property type="component" value="Unassembled WGS sequence"/>
</dbReference>
<comment type="subcellular location">
    <subcellularLocation>
        <location evidence="1 13">Cytoplasm</location>
    </subcellularLocation>
</comment>
<dbReference type="CDD" id="cd10719">
    <property type="entry name" value="DnaJ_zf"/>
    <property type="match status" value="1"/>
</dbReference>
<keyword evidence="5 13" id="KW-0479">Metal-binding</keyword>
<comment type="caution">
    <text evidence="18">The sequence shown here is derived from an EMBL/GenBank/DDBJ whole genome shotgun (WGS) entry which is preliminary data.</text>
</comment>
<dbReference type="GO" id="GO:0031072">
    <property type="term" value="F:heat shock protein binding"/>
    <property type="evidence" value="ECO:0007669"/>
    <property type="project" value="InterPro"/>
</dbReference>
<feature type="repeat" description="CXXCXGXG motif" evidence="13">
    <location>
        <begin position="172"/>
        <end position="179"/>
    </location>
</feature>
<keyword evidence="7 13" id="KW-0863">Zinc-finger</keyword>
<sequence>MAKKDYYEVLGVSKTASDAEIKKAYRKLAMKYHPDKFTNANEKEKKEAEKNFKEINDAYQILSDKEKRAKYDQFGHAAFDGMGGAGSGFGGFSDFGGFEDLGDIFSSFFGGGFGGGSSRSRVRPGNDLRYNLELTLEEVAFGVEKEITYRRTGTCHTCNGTGAKPGTKIKTCTKCNGTGKIRERQQTMFGIFENVAECDMCHGKGEIPEEKCPTCNGTGVEREKVTKKVKIPAGIEENQRLRLNGMGDASTTGGPNGDLYIYISVKPHDIFERIDDNVICEVPISFATASLGGEIEVPTLEGTVKIKIPAGTQNGKVFKLKGKGINNSRGFGRGDQLVKILVEVPTNLTREQKELIEKLDETFKKDSKQHKLGKKFKDAVDKFKSMFE</sequence>
<protein>
    <recommendedName>
        <fullName evidence="12 13">Chaperone protein DnaJ</fullName>
    </recommendedName>
</protein>
<dbReference type="AlphaFoldDB" id="A0AA46I5J8"/>
<comment type="similarity">
    <text evidence="11 13">Belongs to the DnaJ family.</text>
</comment>
<dbReference type="InterPro" id="IPR001305">
    <property type="entry name" value="HSP_DnaJ_Cys-rich_dom"/>
</dbReference>
<dbReference type="CDD" id="cd10747">
    <property type="entry name" value="DnaJ_C"/>
    <property type="match status" value="1"/>
</dbReference>
<reference evidence="18 19" key="1">
    <citation type="submission" date="2019-03" db="EMBL/GenBank/DDBJ databases">
        <title>Genomic Encyclopedia of Type Strains, Phase IV (KMG-IV): sequencing the most valuable type-strain genomes for metagenomic binning, comparative biology and taxonomic classification.</title>
        <authorList>
            <person name="Goeker M."/>
        </authorList>
    </citation>
    <scope>NUCLEOTIDE SEQUENCE [LARGE SCALE GENOMIC DNA]</scope>
    <source>
        <strain evidence="18 19">DSM 100055</strain>
    </source>
</reference>
<comment type="function">
    <text evidence="13">Participates actively in the response to hyperosmotic and heat shock by preventing the aggregation of stress-denatured proteins and by disaggregating proteins, also in an autonomous, DnaK-independent fashion. Unfolded proteins bind initially to DnaJ; upon interaction with the DnaJ-bound protein, DnaK hydrolyzes its bound ATP, resulting in the formation of a stable complex. GrpE releases ADP from DnaK; ATP binding to DnaK triggers the release of the substrate protein, thus completing the reaction cycle. Several rounds of ATP-dependent interactions between DnaJ, DnaK and GrpE are required for fully efficient folding. Also involved, together with DnaK and GrpE, in the DNA replication of plasmids through activation of initiation proteins.</text>
</comment>
<feature type="repeat" description="CXXCXGXG motif" evidence="13">
    <location>
        <begin position="155"/>
        <end position="162"/>
    </location>
</feature>
<dbReference type="NCBIfam" id="NF008035">
    <property type="entry name" value="PRK10767.1"/>
    <property type="match status" value="1"/>
</dbReference>
<feature type="binding site" evidence="13">
    <location>
        <position position="212"/>
    </location>
    <ligand>
        <name>Zn(2+)</name>
        <dbReference type="ChEBI" id="CHEBI:29105"/>
        <label>1</label>
    </ligand>
</feature>
<dbReference type="HAMAP" id="MF_01152">
    <property type="entry name" value="DnaJ"/>
    <property type="match status" value="1"/>
</dbReference>
<evidence type="ECO:0000313" key="19">
    <source>
        <dbReference type="Proteomes" id="UP000294678"/>
    </source>
</evidence>
<keyword evidence="19" id="KW-1185">Reference proteome</keyword>
<keyword evidence="4 13" id="KW-0235">DNA replication</keyword>
<evidence type="ECO:0000256" key="13">
    <source>
        <dbReference type="HAMAP-Rule" id="MF_01152"/>
    </source>
</evidence>
<dbReference type="GO" id="GO:0009408">
    <property type="term" value="P:response to heat"/>
    <property type="evidence" value="ECO:0007669"/>
    <property type="project" value="InterPro"/>
</dbReference>
<feature type="binding site" evidence="13">
    <location>
        <position position="172"/>
    </location>
    <ligand>
        <name>Zn(2+)</name>
        <dbReference type="ChEBI" id="CHEBI:29105"/>
        <label>2</label>
    </ligand>
</feature>
<evidence type="ECO:0000256" key="8">
    <source>
        <dbReference type="ARBA" id="ARBA00022833"/>
    </source>
</evidence>
<feature type="binding site" evidence="13">
    <location>
        <position position="201"/>
    </location>
    <ligand>
        <name>Zn(2+)</name>
        <dbReference type="ChEBI" id="CHEBI:29105"/>
        <label>2</label>
    </ligand>
</feature>
<evidence type="ECO:0000259" key="17">
    <source>
        <dbReference type="PROSITE" id="PS51188"/>
    </source>
</evidence>
<dbReference type="Pfam" id="PF00226">
    <property type="entry name" value="DnaJ"/>
    <property type="match status" value="1"/>
</dbReference>
<organism evidence="18 19">
    <name type="scientific">Hypnocyclicus thermotrophus</name>
    <dbReference type="NCBI Taxonomy" id="1627895"/>
    <lineage>
        <taxon>Bacteria</taxon>
        <taxon>Fusobacteriati</taxon>
        <taxon>Fusobacteriota</taxon>
        <taxon>Fusobacteriia</taxon>
        <taxon>Fusobacteriales</taxon>
        <taxon>Fusobacteriaceae</taxon>
        <taxon>Hypnocyclicus</taxon>
    </lineage>
</organism>
<comment type="subunit">
    <text evidence="2 13">Homodimer.</text>
</comment>
<evidence type="ECO:0000256" key="11">
    <source>
        <dbReference type="ARBA" id="ARBA00061004"/>
    </source>
</evidence>
<dbReference type="GO" id="GO:0006260">
    <property type="term" value="P:DNA replication"/>
    <property type="evidence" value="ECO:0007669"/>
    <property type="project" value="UniProtKB-KW"/>
</dbReference>
<feature type="binding site" evidence="13">
    <location>
        <position position="175"/>
    </location>
    <ligand>
        <name>Zn(2+)</name>
        <dbReference type="ChEBI" id="CHEBI:29105"/>
        <label>2</label>
    </ligand>
</feature>
<feature type="domain" description="CR-type" evidence="17">
    <location>
        <begin position="142"/>
        <end position="224"/>
    </location>
</feature>
<dbReference type="PROSITE" id="PS51188">
    <property type="entry name" value="ZF_CR"/>
    <property type="match status" value="1"/>
</dbReference>
<gene>
    <name evidence="13" type="primary">dnaJ</name>
    <name evidence="18" type="ORF">EV215_1052</name>
</gene>
<dbReference type="SUPFAM" id="SSF46565">
    <property type="entry name" value="Chaperone J-domain"/>
    <property type="match status" value="1"/>
</dbReference>
<evidence type="ECO:0000256" key="4">
    <source>
        <dbReference type="ARBA" id="ARBA00022705"/>
    </source>
</evidence>
<dbReference type="CDD" id="cd06257">
    <property type="entry name" value="DnaJ"/>
    <property type="match status" value="1"/>
</dbReference>
<dbReference type="InterPro" id="IPR036869">
    <property type="entry name" value="J_dom_sf"/>
</dbReference>
<dbReference type="InterPro" id="IPR012724">
    <property type="entry name" value="DnaJ"/>
</dbReference>
<comment type="domain">
    <text evidence="13">The J domain is necessary and sufficient to stimulate DnaK ATPase activity. Zinc center 1 plays an important role in the autonomous, DnaK-independent chaperone activity of DnaJ. Zinc center 2 is essential for interaction with DnaK and for DnaJ activity.</text>
</comment>
<feature type="binding site" evidence="13">
    <location>
        <position position="198"/>
    </location>
    <ligand>
        <name>Zn(2+)</name>
        <dbReference type="ChEBI" id="CHEBI:29105"/>
        <label>2</label>
    </ligand>
</feature>
<dbReference type="Pfam" id="PF00684">
    <property type="entry name" value="DnaJ_CXXCXGXG"/>
    <property type="match status" value="1"/>
</dbReference>
<dbReference type="Gene3D" id="2.10.230.10">
    <property type="entry name" value="Heat shock protein DnaJ, cysteine-rich domain"/>
    <property type="match status" value="1"/>
</dbReference>
<dbReference type="FunFam" id="2.60.260.20:FF:000004">
    <property type="entry name" value="Molecular chaperone DnaJ"/>
    <property type="match status" value="1"/>
</dbReference>
<keyword evidence="15" id="KW-0175">Coiled coil</keyword>
<dbReference type="InterPro" id="IPR018253">
    <property type="entry name" value="DnaJ_domain_CS"/>
</dbReference>
<dbReference type="EMBL" id="SOBG01000004">
    <property type="protein sequence ID" value="TDT70507.1"/>
    <property type="molecule type" value="Genomic_DNA"/>
</dbReference>
<evidence type="ECO:0000256" key="3">
    <source>
        <dbReference type="ARBA" id="ARBA00022490"/>
    </source>
</evidence>
<feature type="binding site" evidence="13">
    <location>
        <position position="155"/>
    </location>
    <ligand>
        <name>Zn(2+)</name>
        <dbReference type="ChEBI" id="CHEBI:29105"/>
        <label>1</label>
    </ligand>
</feature>
<evidence type="ECO:0000256" key="6">
    <source>
        <dbReference type="ARBA" id="ARBA00022737"/>
    </source>
</evidence>
<dbReference type="PROSITE" id="PS00636">
    <property type="entry name" value="DNAJ_1"/>
    <property type="match status" value="1"/>
</dbReference>
<comment type="cofactor">
    <cofactor evidence="13">
        <name>Zn(2+)</name>
        <dbReference type="ChEBI" id="CHEBI:29105"/>
    </cofactor>
    <text evidence="13">Binds 2 Zn(2+) ions per monomer.</text>
</comment>
<dbReference type="FunFam" id="2.10.230.10:FF:000002">
    <property type="entry name" value="Molecular chaperone DnaJ"/>
    <property type="match status" value="1"/>
</dbReference>
<dbReference type="Gene3D" id="1.10.287.110">
    <property type="entry name" value="DnaJ domain"/>
    <property type="match status" value="1"/>
</dbReference>
<evidence type="ECO:0000256" key="1">
    <source>
        <dbReference type="ARBA" id="ARBA00004496"/>
    </source>
</evidence>
<feature type="repeat" description="CXXCXGXG motif" evidence="13">
    <location>
        <begin position="198"/>
        <end position="205"/>
    </location>
</feature>
<evidence type="ECO:0000256" key="14">
    <source>
        <dbReference type="PROSITE-ProRule" id="PRU00546"/>
    </source>
</evidence>
<evidence type="ECO:0000256" key="5">
    <source>
        <dbReference type="ARBA" id="ARBA00022723"/>
    </source>
</evidence>
<dbReference type="InterPro" id="IPR002939">
    <property type="entry name" value="DnaJ_C"/>
</dbReference>
<evidence type="ECO:0000256" key="15">
    <source>
        <dbReference type="SAM" id="Coils"/>
    </source>
</evidence>
<feature type="binding site" evidence="13">
    <location>
        <position position="215"/>
    </location>
    <ligand>
        <name>Zn(2+)</name>
        <dbReference type="ChEBI" id="CHEBI:29105"/>
        <label>1</label>
    </ligand>
</feature>
<dbReference type="SMART" id="SM00271">
    <property type="entry name" value="DnaJ"/>
    <property type="match status" value="1"/>
</dbReference>
<feature type="binding site" evidence="13">
    <location>
        <position position="158"/>
    </location>
    <ligand>
        <name>Zn(2+)</name>
        <dbReference type="ChEBI" id="CHEBI:29105"/>
        <label>1</label>
    </ligand>
</feature>
<evidence type="ECO:0000256" key="10">
    <source>
        <dbReference type="ARBA" id="ARBA00023186"/>
    </source>
</evidence>
<dbReference type="InterPro" id="IPR008971">
    <property type="entry name" value="HSP40/DnaJ_pept-bd"/>
</dbReference>
<evidence type="ECO:0000259" key="16">
    <source>
        <dbReference type="PROSITE" id="PS50076"/>
    </source>
</evidence>
<feature type="coiled-coil region" evidence="15">
    <location>
        <begin position="38"/>
        <end position="65"/>
    </location>
</feature>
<evidence type="ECO:0000256" key="12">
    <source>
        <dbReference type="ARBA" id="ARBA00067609"/>
    </source>
</evidence>
<dbReference type="Pfam" id="PF01556">
    <property type="entry name" value="DnaJ_C"/>
    <property type="match status" value="1"/>
</dbReference>
<evidence type="ECO:0000256" key="7">
    <source>
        <dbReference type="ARBA" id="ARBA00022771"/>
    </source>
</evidence>
<dbReference type="SUPFAM" id="SSF57938">
    <property type="entry name" value="DnaJ/Hsp40 cysteine-rich domain"/>
    <property type="match status" value="1"/>
</dbReference>
<evidence type="ECO:0000256" key="2">
    <source>
        <dbReference type="ARBA" id="ARBA00011738"/>
    </source>
</evidence>
<name>A0AA46I5J8_9FUSO</name>
<dbReference type="NCBIfam" id="TIGR02349">
    <property type="entry name" value="DnaJ_bact"/>
    <property type="match status" value="1"/>
</dbReference>
<dbReference type="RefSeq" id="WP_134112943.1">
    <property type="nucleotide sequence ID" value="NZ_SOBG01000004.1"/>
</dbReference>
<keyword evidence="3 13" id="KW-0963">Cytoplasm</keyword>
<dbReference type="GO" id="GO:0008270">
    <property type="term" value="F:zinc ion binding"/>
    <property type="evidence" value="ECO:0007669"/>
    <property type="project" value="UniProtKB-UniRule"/>
</dbReference>
<dbReference type="GO" id="GO:0051082">
    <property type="term" value="F:unfolded protein binding"/>
    <property type="evidence" value="ECO:0007669"/>
    <property type="project" value="UniProtKB-UniRule"/>
</dbReference>
<dbReference type="SUPFAM" id="SSF49493">
    <property type="entry name" value="HSP40/DnaJ peptide-binding domain"/>
    <property type="match status" value="2"/>
</dbReference>
<dbReference type="InterPro" id="IPR001623">
    <property type="entry name" value="DnaJ_domain"/>
</dbReference>
<dbReference type="PANTHER" id="PTHR43096">
    <property type="entry name" value="DNAJ HOMOLOG 1, MITOCHONDRIAL-RELATED"/>
    <property type="match status" value="1"/>
</dbReference>